<reference evidence="2" key="1">
    <citation type="submission" date="2023-05" db="EMBL/GenBank/DDBJ databases">
        <authorList>
            <person name="Du J."/>
        </authorList>
    </citation>
    <scope>NUCLEOTIDE SEQUENCE</scope>
    <source>
        <strain evidence="2">UMB1064</strain>
    </source>
</reference>
<keyword evidence="2" id="KW-0378">Hydrolase</keyword>
<evidence type="ECO:0000313" key="2">
    <source>
        <dbReference type="EMBL" id="MEO3716253.1"/>
    </source>
</evidence>
<name>A0AAW9ST80_CORAY</name>
<feature type="domain" description="GmrSD restriction endonucleases C-terminal" evidence="1">
    <location>
        <begin position="111"/>
        <end position="201"/>
    </location>
</feature>
<evidence type="ECO:0000313" key="3">
    <source>
        <dbReference type="Proteomes" id="UP001223646"/>
    </source>
</evidence>
<dbReference type="RefSeq" id="WP_284826434.1">
    <property type="nucleotide sequence ID" value="NZ_JASOOY020000004.1"/>
</dbReference>
<dbReference type="Proteomes" id="UP001223646">
    <property type="component" value="Unassembled WGS sequence"/>
</dbReference>
<accession>A0AAW9ST80</accession>
<dbReference type="GO" id="GO:0004519">
    <property type="term" value="F:endonuclease activity"/>
    <property type="evidence" value="ECO:0007669"/>
    <property type="project" value="UniProtKB-KW"/>
</dbReference>
<sequence length="213" mass="23032">MRPFLFAILAAALTAAFVLSFALTRVLVTSSPAGSDAEAVVKQLRTVRVVADRPTVTGYKRERFDVWAGSADCNTRHKVLATWFGGSVCSLDDGSLREIPDPYTGDPVGAHEVDIDHIYPLAAAWDFGAYAWDAERRRQFGNDIEANLVPTRSAVNRDKGDASPAEWLPDDAKACDYSQRYLAVAIKWDLPVSSADWTALAAACGIPAGKGTK</sequence>
<reference evidence="2" key="2">
    <citation type="submission" date="2024-05" db="EMBL/GenBank/DDBJ databases">
        <authorList>
            <person name="Wolfe A."/>
        </authorList>
    </citation>
    <scope>NUCLEOTIDE SEQUENCE</scope>
    <source>
        <strain evidence="2">UMB1064</strain>
    </source>
</reference>
<proteinExistence type="predicted"/>
<gene>
    <name evidence="2" type="ORF">QP460_001425</name>
</gene>
<dbReference type="PANTHER" id="PTHR24094:SF15">
    <property type="entry name" value="AMP-DEPENDENT SYNTHETASE_LIGASE DOMAIN-CONTAINING PROTEIN-RELATED"/>
    <property type="match status" value="1"/>
</dbReference>
<comment type="caution">
    <text evidence="2">The sequence shown here is derived from an EMBL/GenBank/DDBJ whole genome shotgun (WGS) entry which is preliminary data.</text>
</comment>
<protein>
    <submittedName>
        <fullName evidence="2">HNH endonuclease family protein</fullName>
    </submittedName>
</protein>
<evidence type="ECO:0000259" key="1">
    <source>
        <dbReference type="Pfam" id="PF07510"/>
    </source>
</evidence>
<dbReference type="InterPro" id="IPR011089">
    <property type="entry name" value="GmrSD_C"/>
</dbReference>
<keyword evidence="2" id="KW-0255">Endonuclease</keyword>
<dbReference type="PANTHER" id="PTHR24094">
    <property type="entry name" value="SECRETED PROTEIN"/>
    <property type="match status" value="1"/>
</dbReference>
<dbReference type="AlphaFoldDB" id="A0AAW9ST80"/>
<dbReference type="Gene3D" id="1.10.30.50">
    <property type="match status" value="1"/>
</dbReference>
<keyword evidence="2" id="KW-0540">Nuclease</keyword>
<organism evidence="2 3">
    <name type="scientific">Corynebacterium amycolatum</name>
    <dbReference type="NCBI Taxonomy" id="43765"/>
    <lineage>
        <taxon>Bacteria</taxon>
        <taxon>Bacillati</taxon>
        <taxon>Actinomycetota</taxon>
        <taxon>Actinomycetes</taxon>
        <taxon>Mycobacteriales</taxon>
        <taxon>Corynebacteriaceae</taxon>
        <taxon>Corynebacterium</taxon>
    </lineage>
</organism>
<dbReference type="EMBL" id="JASOOY020000004">
    <property type="protein sequence ID" value="MEO3716253.1"/>
    <property type="molecule type" value="Genomic_DNA"/>
</dbReference>
<dbReference type="Pfam" id="PF07510">
    <property type="entry name" value="GmrSD_C"/>
    <property type="match status" value="1"/>
</dbReference>